<feature type="signal peptide" evidence="1">
    <location>
        <begin position="1"/>
        <end position="19"/>
    </location>
</feature>
<dbReference type="KEGG" id="pau:PA14_08190"/>
<dbReference type="EMBL" id="CP000438">
    <property type="protein sequence ID" value="ABJ15596.1"/>
    <property type="molecule type" value="Genomic_DNA"/>
</dbReference>
<feature type="chain" id="PRO_5030008014" description="Lipoprotein" evidence="1">
    <location>
        <begin position="20"/>
        <end position="85"/>
    </location>
</feature>
<sequence>MTRLLLGLCLLFAGCAASPTTPRPVRVEVPLAVPCRVPDVRPPSWASATLQAGDSLQAKVRALLAERRQRQGYELELQAALRACR</sequence>
<evidence type="ECO:0008006" key="4">
    <source>
        <dbReference type="Google" id="ProtNLM"/>
    </source>
</evidence>
<keyword evidence="1" id="KW-0732">Signal</keyword>
<name>A0A0H2ZLW3_PSEAB</name>
<evidence type="ECO:0000313" key="3">
    <source>
        <dbReference type="Proteomes" id="UP000000653"/>
    </source>
</evidence>
<dbReference type="Proteomes" id="UP000000653">
    <property type="component" value="Chromosome"/>
</dbReference>
<accession>A0A0H2ZLW3</accession>
<dbReference type="HOGENOM" id="CLU_149341_0_0_6"/>
<dbReference type="AlphaFoldDB" id="A0A0H2ZLW3"/>
<evidence type="ECO:0000256" key="1">
    <source>
        <dbReference type="SAM" id="SignalP"/>
    </source>
</evidence>
<evidence type="ECO:0000313" key="2">
    <source>
        <dbReference type="EMBL" id="ABJ15596.1"/>
    </source>
</evidence>
<dbReference type="BioCyc" id="PAER208963:G1G74-676-MONOMER"/>
<dbReference type="RefSeq" id="WP_003137395.1">
    <property type="nucleotide sequence ID" value="NC_008463.1"/>
</dbReference>
<proteinExistence type="predicted"/>
<dbReference type="PROSITE" id="PS51257">
    <property type="entry name" value="PROKAR_LIPOPROTEIN"/>
    <property type="match status" value="1"/>
</dbReference>
<gene>
    <name evidence="2" type="ordered locus">PA14_08190</name>
</gene>
<protein>
    <recommendedName>
        <fullName evidence="4">Lipoprotein</fullName>
    </recommendedName>
</protein>
<reference evidence="2 3" key="1">
    <citation type="journal article" date="2006" name="Genome Biol.">
        <title>Genomic analysis reveals that Pseudomonas aeruginosa virulence is combinatorial.</title>
        <authorList>
            <person name="Lee D.G."/>
            <person name="Urbach J.M."/>
            <person name="Wu G."/>
            <person name="Liberati N.T."/>
            <person name="Feinbaum R.L."/>
            <person name="Miyata S."/>
            <person name="Diggins L.T."/>
            <person name="He J."/>
            <person name="Saucier M."/>
            <person name="Deziel E."/>
            <person name="Friedman L."/>
            <person name="Li L."/>
            <person name="Grills G."/>
            <person name="Montgomery K."/>
            <person name="Kucherlapati R."/>
            <person name="Rahme L.G."/>
            <person name="Ausubel F.M."/>
        </authorList>
    </citation>
    <scope>NUCLEOTIDE SEQUENCE [LARGE SCALE GENOMIC DNA]</scope>
    <source>
        <strain evidence="2 3">UCBPP-PA14</strain>
    </source>
</reference>
<organism evidence="2 3">
    <name type="scientific">Pseudomonas aeruginosa (strain UCBPP-PA14)</name>
    <dbReference type="NCBI Taxonomy" id="208963"/>
    <lineage>
        <taxon>Bacteria</taxon>
        <taxon>Pseudomonadati</taxon>
        <taxon>Pseudomonadota</taxon>
        <taxon>Gammaproteobacteria</taxon>
        <taxon>Pseudomonadales</taxon>
        <taxon>Pseudomonadaceae</taxon>
        <taxon>Pseudomonas</taxon>
    </lineage>
</organism>